<comment type="pathway">
    <text evidence="2">Glycerolipid metabolism; triacylglycerol biosynthesis.</text>
</comment>
<dbReference type="PANTHER" id="PTHR12317:SF0">
    <property type="entry name" value="ACYLTRANSFERASE"/>
    <property type="match status" value="1"/>
</dbReference>
<dbReference type="GO" id="GO:0019432">
    <property type="term" value="P:triglyceride biosynthetic process"/>
    <property type="evidence" value="ECO:0007669"/>
    <property type="project" value="TreeGrafter"/>
</dbReference>
<dbReference type="PROSITE" id="PS51186">
    <property type="entry name" value="GNAT"/>
    <property type="match status" value="1"/>
</dbReference>
<evidence type="ECO:0000256" key="10">
    <source>
        <dbReference type="ARBA" id="ARBA00022989"/>
    </source>
</evidence>
<dbReference type="InterPro" id="IPR007130">
    <property type="entry name" value="DAGAT"/>
</dbReference>
<dbReference type="AlphaFoldDB" id="A0A814J8J7"/>
<dbReference type="Pfam" id="PF00583">
    <property type="entry name" value="Acetyltransf_1"/>
    <property type="match status" value="1"/>
</dbReference>
<sequence>MSTPKSDSQWNIDLVNENDLADLLPLLRAYCEFYNQTEQIPLTDDAALMSVSRALIANPKHEGIQLLARDSKDRTAVGFATVFWSWSTLQGGRLAVMNDLYVKEGYRGQGIADLLISECARQAREHGDRCLTWQTSVDNKRAQTVYNRSGAFKNEMSQPQSIEFFVILFIFTLFLFSPIVTLITFVCLSWFWSLPMTLVLFLLYGCWMYYDRHVDSQGGRWSDRLRQLSVCKYFTKYFPLKLIKTEDLDPNENYIFGFHPHGAFSFGALGNFGTDATHFSALFPNIRPHLMLLQLQFLFPFTREILLRLGACCVSKESCEYFLRGNHGTGHALVIIIGGAREMYFTKANTMKLYLKNRKGFVTLALKHGVSLVPVVSFGENELYQRLTFFNLIPNGISWGRSFFGYIPLRRPVVTVVGKPIRVNQNVNPSTEDIGQLHEQYMQAVEELFETNKDKYGLGHVKLEIV</sequence>
<evidence type="ECO:0000256" key="4">
    <source>
        <dbReference type="ARBA" id="ARBA00005420"/>
    </source>
</evidence>
<evidence type="ECO:0000313" key="17">
    <source>
        <dbReference type="Proteomes" id="UP000663828"/>
    </source>
</evidence>
<dbReference type="Proteomes" id="UP000663828">
    <property type="component" value="Unassembled WGS sequence"/>
</dbReference>
<dbReference type="Gene3D" id="3.40.630.30">
    <property type="match status" value="1"/>
</dbReference>
<gene>
    <name evidence="16" type="ORF">XAT740_LOCUS14870</name>
</gene>
<reference evidence="16" key="1">
    <citation type="submission" date="2021-02" db="EMBL/GenBank/DDBJ databases">
        <authorList>
            <person name="Nowell W R."/>
        </authorList>
    </citation>
    <scope>NUCLEOTIDE SEQUENCE</scope>
</reference>
<keyword evidence="11" id="KW-0443">Lipid metabolism</keyword>
<comment type="similarity">
    <text evidence="4 14">Belongs to the diacylglycerol acyltransferase family.</text>
</comment>
<feature type="domain" description="N-acetyltransferase" evidence="15">
    <location>
        <begin position="10"/>
        <end position="197"/>
    </location>
</feature>
<keyword evidence="10 14" id="KW-1133">Transmembrane helix</keyword>
<dbReference type="GO" id="GO:0005789">
    <property type="term" value="C:endoplasmic reticulum membrane"/>
    <property type="evidence" value="ECO:0007669"/>
    <property type="project" value="UniProtKB-SubCell"/>
</dbReference>
<evidence type="ECO:0000256" key="9">
    <source>
        <dbReference type="ARBA" id="ARBA00022824"/>
    </source>
</evidence>
<evidence type="ECO:0000256" key="13">
    <source>
        <dbReference type="ARBA" id="ARBA00023315"/>
    </source>
</evidence>
<keyword evidence="7 14" id="KW-0812">Transmembrane</keyword>
<proteinExistence type="inferred from homology"/>
<dbReference type="EMBL" id="CAJNOR010000904">
    <property type="protein sequence ID" value="CAF1033369.1"/>
    <property type="molecule type" value="Genomic_DNA"/>
</dbReference>
<evidence type="ECO:0000256" key="5">
    <source>
        <dbReference type="ARBA" id="ARBA00022516"/>
    </source>
</evidence>
<feature type="transmembrane region" description="Helical" evidence="14">
    <location>
        <begin position="162"/>
        <end position="184"/>
    </location>
</feature>
<dbReference type="GO" id="GO:0004144">
    <property type="term" value="F:diacylglycerol O-acyltransferase activity"/>
    <property type="evidence" value="ECO:0007669"/>
    <property type="project" value="TreeGrafter"/>
</dbReference>
<evidence type="ECO:0000256" key="2">
    <source>
        <dbReference type="ARBA" id="ARBA00004771"/>
    </source>
</evidence>
<keyword evidence="13" id="KW-0012">Acyltransferase</keyword>
<organism evidence="16 17">
    <name type="scientific">Adineta ricciae</name>
    <name type="common">Rotifer</name>
    <dbReference type="NCBI Taxonomy" id="249248"/>
    <lineage>
        <taxon>Eukaryota</taxon>
        <taxon>Metazoa</taxon>
        <taxon>Spiralia</taxon>
        <taxon>Gnathifera</taxon>
        <taxon>Rotifera</taxon>
        <taxon>Eurotatoria</taxon>
        <taxon>Bdelloidea</taxon>
        <taxon>Adinetida</taxon>
        <taxon>Adinetidae</taxon>
        <taxon>Adineta</taxon>
    </lineage>
</organism>
<comment type="pathway">
    <text evidence="3">Lipid metabolism.</text>
</comment>
<keyword evidence="9 14" id="KW-0256">Endoplasmic reticulum</keyword>
<accession>A0A814J8J7</accession>
<evidence type="ECO:0000256" key="3">
    <source>
        <dbReference type="ARBA" id="ARBA00005189"/>
    </source>
</evidence>
<comment type="caution">
    <text evidence="16">The sequence shown here is derived from an EMBL/GenBank/DDBJ whole genome shotgun (WGS) entry which is preliminary data.</text>
</comment>
<evidence type="ECO:0000256" key="14">
    <source>
        <dbReference type="RuleBase" id="RU367023"/>
    </source>
</evidence>
<dbReference type="InterPro" id="IPR016181">
    <property type="entry name" value="Acyl_CoA_acyltransferase"/>
</dbReference>
<keyword evidence="12 14" id="KW-0472">Membrane</keyword>
<evidence type="ECO:0000256" key="6">
    <source>
        <dbReference type="ARBA" id="ARBA00022679"/>
    </source>
</evidence>
<evidence type="ECO:0000313" key="16">
    <source>
        <dbReference type="EMBL" id="CAF1033369.1"/>
    </source>
</evidence>
<keyword evidence="5" id="KW-0444">Lipid biosynthesis</keyword>
<comment type="subcellular location">
    <subcellularLocation>
        <location evidence="1 14">Endoplasmic reticulum membrane</location>
        <topology evidence="1 14">Multi-pass membrane protein</topology>
    </subcellularLocation>
</comment>
<evidence type="ECO:0000256" key="7">
    <source>
        <dbReference type="ARBA" id="ARBA00022692"/>
    </source>
</evidence>
<dbReference type="CDD" id="cd07987">
    <property type="entry name" value="LPLAT_MGAT-like"/>
    <property type="match status" value="1"/>
</dbReference>
<evidence type="ECO:0000256" key="11">
    <source>
        <dbReference type="ARBA" id="ARBA00023098"/>
    </source>
</evidence>
<evidence type="ECO:0000256" key="1">
    <source>
        <dbReference type="ARBA" id="ARBA00004477"/>
    </source>
</evidence>
<dbReference type="EC" id="2.3.1.-" evidence="14"/>
<dbReference type="PANTHER" id="PTHR12317">
    <property type="entry name" value="DIACYLGLYCEROL O-ACYLTRANSFERASE"/>
    <property type="match status" value="1"/>
</dbReference>
<evidence type="ECO:0000256" key="12">
    <source>
        <dbReference type="ARBA" id="ARBA00023136"/>
    </source>
</evidence>
<evidence type="ECO:0000259" key="15">
    <source>
        <dbReference type="PROSITE" id="PS51186"/>
    </source>
</evidence>
<keyword evidence="17" id="KW-1185">Reference proteome</keyword>
<dbReference type="CDD" id="cd04301">
    <property type="entry name" value="NAT_SF"/>
    <property type="match status" value="1"/>
</dbReference>
<dbReference type="GO" id="GO:0006071">
    <property type="term" value="P:glycerol metabolic process"/>
    <property type="evidence" value="ECO:0007669"/>
    <property type="project" value="UniProtKB-KW"/>
</dbReference>
<feature type="transmembrane region" description="Helical" evidence="14">
    <location>
        <begin position="190"/>
        <end position="210"/>
    </location>
</feature>
<dbReference type="Pfam" id="PF03982">
    <property type="entry name" value="DAGAT"/>
    <property type="match status" value="1"/>
</dbReference>
<dbReference type="SUPFAM" id="SSF55729">
    <property type="entry name" value="Acyl-CoA N-acyltransferases (Nat)"/>
    <property type="match status" value="1"/>
</dbReference>
<protein>
    <recommendedName>
        <fullName evidence="14">Acyltransferase</fullName>
        <ecNumber evidence="14">2.3.1.-</ecNumber>
    </recommendedName>
</protein>
<keyword evidence="8" id="KW-0319">Glycerol metabolism</keyword>
<name>A0A814J8J7_ADIRI</name>
<evidence type="ECO:0000256" key="8">
    <source>
        <dbReference type="ARBA" id="ARBA00022798"/>
    </source>
</evidence>
<dbReference type="InterPro" id="IPR000182">
    <property type="entry name" value="GNAT_dom"/>
</dbReference>
<keyword evidence="6 14" id="KW-0808">Transferase</keyword>